<dbReference type="InterPro" id="IPR024344">
    <property type="entry name" value="MDMPI_metal-binding"/>
</dbReference>
<feature type="domain" description="Mycothiol-dependent maleylpyruvate isomerase metal-binding" evidence="1">
    <location>
        <begin position="31"/>
        <end position="166"/>
    </location>
</feature>
<evidence type="ECO:0000313" key="3">
    <source>
        <dbReference type="Proteomes" id="UP000625033"/>
    </source>
</evidence>
<gene>
    <name evidence="2" type="ORF">IW252_001270</name>
</gene>
<reference evidence="2" key="1">
    <citation type="submission" date="2020-11" db="EMBL/GenBank/DDBJ databases">
        <title>Sequencing the genomes of 1000 actinobacteria strains.</title>
        <authorList>
            <person name="Klenk H.-P."/>
        </authorList>
    </citation>
    <scope>NUCLEOTIDE SEQUENCE</scope>
    <source>
        <strain evidence="2">DSM 26152</strain>
    </source>
</reference>
<dbReference type="EMBL" id="JADOTZ010000001">
    <property type="protein sequence ID" value="MBG6084503.1"/>
    <property type="molecule type" value="Genomic_DNA"/>
</dbReference>
<dbReference type="GO" id="GO:0046872">
    <property type="term" value="F:metal ion binding"/>
    <property type="evidence" value="ECO:0007669"/>
    <property type="project" value="InterPro"/>
</dbReference>
<keyword evidence="2" id="KW-0413">Isomerase</keyword>
<dbReference type="Pfam" id="PF11716">
    <property type="entry name" value="MDMPI_N"/>
    <property type="match status" value="1"/>
</dbReference>
<proteinExistence type="predicted"/>
<keyword evidence="3" id="KW-1185">Reference proteome</keyword>
<evidence type="ECO:0000313" key="2">
    <source>
        <dbReference type="EMBL" id="MBG6084503.1"/>
    </source>
</evidence>
<dbReference type="InterPro" id="IPR034660">
    <property type="entry name" value="DinB/YfiT-like"/>
</dbReference>
<dbReference type="EC" id="5.2.1.4" evidence="2"/>
<dbReference type="GO" id="GO:0050077">
    <property type="term" value="F:maleylpyruvate isomerase activity"/>
    <property type="evidence" value="ECO:0007669"/>
    <property type="project" value="UniProtKB-EC"/>
</dbReference>
<sequence>MSDVHPPSAERLAEHYRTADPGILEELAGAHRAASFFTARVNELRDSQLAGDSLLPGWTRAHVVAHVGYNAYALARLATWAETGVETPMYASAEARDAEIEAGSAMEPGSLHFLNEDAQRQLEEHWQRLDDAAWNASVRTRHGAEITARTTLWMRARELWLHAVDLNNGTGAGDLPEPVLERLLANVQAAWADREESRALRLLPASAGPDGSATRGAADAFAAASDVTVVTGPLPELTAWATGRSPSTQALTFDGAGWNAGSAGPAPRWL</sequence>
<dbReference type="Proteomes" id="UP000625033">
    <property type="component" value="Unassembled WGS sequence"/>
</dbReference>
<dbReference type="Gene3D" id="1.20.120.450">
    <property type="entry name" value="dinb family like domain"/>
    <property type="match status" value="1"/>
</dbReference>
<comment type="caution">
    <text evidence="2">The sequence shown here is derived from an EMBL/GenBank/DDBJ whole genome shotgun (WGS) entry which is preliminary data.</text>
</comment>
<dbReference type="Gene3D" id="3.30.1050.20">
    <property type="match status" value="1"/>
</dbReference>
<dbReference type="SUPFAM" id="SSF55718">
    <property type="entry name" value="SCP-like"/>
    <property type="match status" value="1"/>
</dbReference>
<dbReference type="InterPro" id="IPR036527">
    <property type="entry name" value="SCP2_sterol-bd_dom_sf"/>
</dbReference>
<dbReference type="InterPro" id="IPR017517">
    <property type="entry name" value="Maleyloyr_isom"/>
</dbReference>
<organism evidence="2 3">
    <name type="scientific">Zhihengliuella flava</name>
    <dbReference type="NCBI Taxonomy" id="1285193"/>
    <lineage>
        <taxon>Bacteria</taxon>
        <taxon>Bacillati</taxon>
        <taxon>Actinomycetota</taxon>
        <taxon>Actinomycetes</taxon>
        <taxon>Micrococcales</taxon>
        <taxon>Micrococcaceae</taxon>
        <taxon>Zhihengliuella</taxon>
    </lineage>
</organism>
<dbReference type="NCBIfam" id="TIGR03083">
    <property type="entry name" value="maleylpyruvate isomerase family mycothiol-dependent enzyme"/>
    <property type="match status" value="1"/>
</dbReference>
<protein>
    <submittedName>
        <fullName evidence="2">Maleylpyruvate isomerase</fullName>
        <ecNumber evidence="2">5.2.1.4</ecNumber>
    </submittedName>
</protein>
<dbReference type="AlphaFoldDB" id="A0A931DCU3"/>
<name>A0A931DCU3_9MICC</name>
<dbReference type="RefSeq" id="WP_196835803.1">
    <property type="nucleotide sequence ID" value="NZ_JADOTZ010000001.1"/>
</dbReference>
<dbReference type="SUPFAM" id="SSF109854">
    <property type="entry name" value="DinB/YfiT-like putative metalloenzymes"/>
    <property type="match status" value="1"/>
</dbReference>
<accession>A0A931DCU3</accession>
<evidence type="ECO:0000259" key="1">
    <source>
        <dbReference type="Pfam" id="PF11716"/>
    </source>
</evidence>